<comment type="caution">
    <text evidence="1">The sequence shown here is derived from an EMBL/GenBank/DDBJ whole genome shotgun (WGS) entry which is preliminary data.</text>
</comment>
<protein>
    <submittedName>
        <fullName evidence="1">Uncharacterized protein</fullName>
    </submittedName>
</protein>
<dbReference type="EMBL" id="PGTO01000032">
    <property type="protein sequence ID" value="RAU20160.1"/>
    <property type="molecule type" value="Genomic_DNA"/>
</dbReference>
<dbReference type="AlphaFoldDB" id="A0A364NT17"/>
<sequence length="70" mass="7915">MAKLSLRQLEPASRIACRSISMVHLSLPYSLVRERIITAKEEQQGISAVRFGWRVSKTKHGLKLPHACET</sequence>
<evidence type="ECO:0000313" key="2">
    <source>
        <dbReference type="Proteomes" id="UP000251075"/>
    </source>
</evidence>
<proteinExistence type="predicted"/>
<evidence type="ECO:0000313" key="1">
    <source>
        <dbReference type="EMBL" id="RAU20160.1"/>
    </source>
</evidence>
<accession>A0A364NT17</accession>
<keyword evidence="2" id="KW-1185">Reference proteome</keyword>
<reference evidence="1 2" key="1">
    <citation type="submission" date="2017-11" db="EMBL/GenBank/DDBJ databases">
        <title>Draft genome sequence of magnetotactic bacterium Magnetospirillum kuznetsovii LBB-42.</title>
        <authorList>
            <person name="Grouzdev D.S."/>
            <person name="Rysina M.S."/>
            <person name="Baslerov R.V."/>
            <person name="Koziaeva V."/>
        </authorList>
    </citation>
    <scope>NUCLEOTIDE SEQUENCE [LARGE SCALE GENOMIC DNA]</scope>
    <source>
        <strain evidence="1 2">LBB-42</strain>
    </source>
</reference>
<gene>
    <name evidence="1" type="ORF">CU669_19925</name>
</gene>
<dbReference type="Proteomes" id="UP000251075">
    <property type="component" value="Unassembled WGS sequence"/>
</dbReference>
<name>A0A364NT17_9PROT</name>
<organism evidence="1 2">
    <name type="scientific">Paramagnetospirillum kuznetsovii</name>
    <dbReference type="NCBI Taxonomy" id="2053833"/>
    <lineage>
        <taxon>Bacteria</taxon>
        <taxon>Pseudomonadati</taxon>
        <taxon>Pseudomonadota</taxon>
        <taxon>Alphaproteobacteria</taxon>
        <taxon>Rhodospirillales</taxon>
        <taxon>Magnetospirillaceae</taxon>
        <taxon>Paramagnetospirillum</taxon>
    </lineage>
</organism>